<reference evidence="1 2" key="3">
    <citation type="journal article" date="2011" name="Mol. Syst. Biol.">
        <title>Integrative genome-scale metabolic analysis of Vibrio vulnificus for drug targeting and discovery.</title>
        <authorList>
            <person name="Kim H.U."/>
            <person name="Kim S.Y."/>
            <person name="Jeong H."/>
            <person name="Kim T.Y."/>
            <person name="Kim J.J."/>
            <person name="Choy H.E."/>
            <person name="Yi K.Y."/>
            <person name="Rhee J.H."/>
            <person name="Lee S.Y."/>
        </authorList>
    </citation>
    <scope>NUCLEOTIDE SEQUENCE [LARGE SCALE GENOMIC DNA]</scope>
    <source>
        <strain evidence="1 2">CMCP6</strain>
    </source>
</reference>
<reference evidence="2" key="1">
    <citation type="submission" date="2002-12" db="EMBL/GenBank/DDBJ databases">
        <title>Complete genome sequence of Vibrio vulnificus CMCP6.</title>
        <authorList>
            <person name="Rhee J.H."/>
            <person name="Kim S.Y."/>
            <person name="Chung S.S."/>
            <person name="Kim J.J."/>
            <person name="Moon Y.H."/>
            <person name="Jeong H."/>
            <person name="Choy H.E."/>
        </authorList>
    </citation>
    <scope>NUCLEOTIDE SEQUENCE [LARGE SCALE GENOMIC DNA]</scope>
    <source>
        <strain evidence="2">CMCP6</strain>
    </source>
</reference>
<dbReference type="EMBL" id="AE016796">
    <property type="protein sequence ID" value="AAO07268.1"/>
    <property type="molecule type" value="Genomic_DNA"/>
</dbReference>
<evidence type="ECO:0000313" key="1">
    <source>
        <dbReference type="EMBL" id="AAO07268.1"/>
    </source>
</evidence>
<accession>A0A3Q0KXQ1</accession>
<name>A0A3Q0KXQ1_VIBVU</name>
<protein>
    <submittedName>
        <fullName evidence="1">Uncharacterized protein</fullName>
    </submittedName>
</protein>
<evidence type="ECO:0000313" key="2">
    <source>
        <dbReference type="Proteomes" id="UP000002275"/>
    </source>
</evidence>
<reference evidence="1 2" key="2">
    <citation type="journal article" date="2003" name="Infect. Immun.">
        <title>Characterization and pathogenic significance of Vibrio vulnificus antigens preferentially expressed in septicemic patients.</title>
        <authorList>
            <person name="Kim Y.R."/>
            <person name="Lee S.E."/>
            <person name="Kim C.M."/>
            <person name="Kim S.Y."/>
            <person name="Shin E.K."/>
            <person name="Shin D.H."/>
            <person name="Chung S.S."/>
            <person name="Choy H.E."/>
            <person name="Progulske-Fox A."/>
            <person name="Hillman J.D."/>
            <person name="Handfield M."/>
            <person name="Rhee J.H."/>
        </authorList>
    </citation>
    <scope>NUCLEOTIDE SEQUENCE [LARGE SCALE GENOMIC DNA]</scope>
    <source>
        <strain evidence="1 2">CMCP6</strain>
    </source>
</reference>
<dbReference type="KEGG" id="vvu:VV2_0307"/>
<organism evidence="1 2">
    <name type="scientific">Vibrio vulnificus (strain CMCP6)</name>
    <dbReference type="NCBI Taxonomy" id="216895"/>
    <lineage>
        <taxon>Bacteria</taxon>
        <taxon>Pseudomonadati</taxon>
        <taxon>Pseudomonadota</taxon>
        <taxon>Gammaproteobacteria</taxon>
        <taxon>Vibrionales</taxon>
        <taxon>Vibrionaceae</taxon>
        <taxon>Vibrio</taxon>
    </lineage>
</organism>
<dbReference type="Proteomes" id="UP000002275">
    <property type="component" value="Chromosome II"/>
</dbReference>
<gene>
    <name evidence="1" type="ordered locus">VV2_0307</name>
</gene>
<sequence>MERTHSHQPTDTGLNILENLKQKYFPNGYQCKKSGGKDYRFSRKGQAEFKRAYQLAMIRRSNVQSVGV</sequence>
<dbReference type="RefSeq" id="WP_011081271.1">
    <property type="nucleotide sequence ID" value="NC_004460.2"/>
</dbReference>
<proteinExistence type="predicted"/>
<dbReference type="AlphaFoldDB" id="A0A3Q0KXQ1"/>